<sequence length="147" mass="16175">MYKHLFVPVDGSELSHRAMDGSIELALQLGARITGFVVEPDLPLSTNAQRGDEFINRIKDHEAKNEAHAAALLGQFETRAQAKGVQFTAHHVTSYTVDQTIVDEAEKAGADMIVMVTHGRSRVGKFVFGSHTKNVIIESRLPVLVLR</sequence>
<dbReference type="AlphaFoldDB" id="A0AAU7LYN1"/>
<reference evidence="3" key="1">
    <citation type="submission" date="2024-05" db="EMBL/GenBank/DDBJ databases">
        <authorList>
            <person name="Bunk B."/>
            <person name="Swiderski J."/>
            <person name="Sproer C."/>
            <person name="Thiel V."/>
        </authorList>
    </citation>
    <scope>NUCLEOTIDE SEQUENCE</scope>
    <source>
        <strain evidence="3">DSM 17735</strain>
        <plasmid evidence="3">p2</plasmid>
    </source>
</reference>
<protein>
    <submittedName>
        <fullName evidence="3">Universal stress protein</fullName>
    </submittedName>
</protein>
<dbReference type="EMBL" id="CP157677">
    <property type="protein sequence ID" value="XBP72731.1"/>
    <property type="molecule type" value="Genomic_DNA"/>
</dbReference>
<evidence type="ECO:0000313" key="3">
    <source>
        <dbReference type="EMBL" id="XBP72731.1"/>
    </source>
</evidence>
<dbReference type="SUPFAM" id="SSF52402">
    <property type="entry name" value="Adenine nucleotide alpha hydrolases-like"/>
    <property type="match status" value="1"/>
</dbReference>
<dbReference type="Gene3D" id="3.40.50.620">
    <property type="entry name" value="HUPs"/>
    <property type="match status" value="1"/>
</dbReference>
<gene>
    <name evidence="3" type="ORF">ABLV49_23245</name>
    <name evidence="4" type="ORF">ABLV49_23405</name>
</gene>
<dbReference type="InterPro" id="IPR014729">
    <property type="entry name" value="Rossmann-like_a/b/a_fold"/>
</dbReference>
<dbReference type="EMBL" id="CP157677">
    <property type="protein sequence ID" value="XBP72752.1"/>
    <property type="molecule type" value="Genomic_DNA"/>
</dbReference>
<dbReference type="Pfam" id="PF00582">
    <property type="entry name" value="Usp"/>
    <property type="match status" value="1"/>
</dbReference>
<feature type="domain" description="UspA" evidence="2">
    <location>
        <begin position="1"/>
        <end position="147"/>
    </location>
</feature>
<name>A0AAU7LYN1_9BURK</name>
<dbReference type="PANTHER" id="PTHR46268:SF15">
    <property type="entry name" value="UNIVERSAL STRESS PROTEIN HP_0031"/>
    <property type="match status" value="1"/>
</dbReference>
<comment type="similarity">
    <text evidence="1">Belongs to the universal stress protein A family.</text>
</comment>
<evidence type="ECO:0000259" key="2">
    <source>
        <dbReference type="Pfam" id="PF00582"/>
    </source>
</evidence>
<evidence type="ECO:0000256" key="1">
    <source>
        <dbReference type="ARBA" id="ARBA00008791"/>
    </source>
</evidence>
<keyword evidence="3" id="KW-0614">Plasmid</keyword>
<dbReference type="InterPro" id="IPR006016">
    <property type="entry name" value="UspA"/>
</dbReference>
<proteinExistence type="inferred from homology"/>
<dbReference type="CDD" id="cd00293">
    <property type="entry name" value="USP-like"/>
    <property type="match status" value="1"/>
</dbReference>
<dbReference type="InterPro" id="IPR006015">
    <property type="entry name" value="Universal_stress_UspA"/>
</dbReference>
<evidence type="ECO:0000313" key="4">
    <source>
        <dbReference type="EMBL" id="XBP72752.1"/>
    </source>
</evidence>
<geneLocation type="plasmid" evidence="3">
    <name>p2</name>
</geneLocation>
<organism evidence="3">
    <name type="scientific">Polaromonas hydrogenivorans</name>
    <dbReference type="NCBI Taxonomy" id="335476"/>
    <lineage>
        <taxon>Bacteria</taxon>
        <taxon>Pseudomonadati</taxon>
        <taxon>Pseudomonadota</taxon>
        <taxon>Betaproteobacteria</taxon>
        <taxon>Burkholderiales</taxon>
        <taxon>Comamonadaceae</taxon>
        <taxon>Polaromonas</taxon>
    </lineage>
</organism>
<dbReference type="RefSeq" id="WP_349282489.1">
    <property type="nucleotide sequence ID" value="NZ_CBCSCU010000117.1"/>
</dbReference>
<accession>A0AAU7LYN1</accession>
<dbReference type="PANTHER" id="PTHR46268">
    <property type="entry name" value="STRESS RESPONSE PROTEIN NHAX"/>
    <property type="match status" value="1"/>
</dbReference>
<dbReference type="PRINTS" id="PR01438">
    <property type="entry name" value="UNVRSLSTRESS"/>
</dbReference>